<keyword evidence="1 7" id="KW-0963">Cytoplasm</keyword>
<dbReference type="InterPro" id="IPR029063">
    <property type="entry name" value="SAM-dependent_MTases_sf"/>
</dbReference>
<feature type="binding site" evidence="7 8">
    <location>
        <position position="120"/>
    </location>
    <ligand>
        <name>S-adenosyl-L-methionine</name>
        <dbReference type="ChEBI" id="CHEBI:59789"/>
    </ligand>
</feature>
<dbReference type="Proteomes" id="UP000035860">
    <property type="component" value="Unassembled WGS sequence"/>
</dbReference>
<dbReference type="EC" id="2.1.1.182" evidence="7"/>
<keyword evidence="5 7" id="KW-0949">S-adenosyl-L-methionine</keyword>
<proteinExistence type="inferred from homology"/>
<comment type="function">
    <text evidence="7">Specifically dimethylates two adjacent adenosines (A1518 and A1519) in the loop of a conserved hairpin near the 3'-end of 16S rRNA in the 30S particle. May play a critical role in biogenesis of 30S subunits.</text>
</comment>
<dbReference type="PROSITE" id="PS51689">
    <property type="entry name" value="SAM_RNA_A_N6_MT"/>
    <property type="match status" value="1"/>
</dbReference>
<dbReference type="InterPro" id="IPR020596">
    <property type="entry name" value="rRNA_Ade_Mease_Trfase_CS"/>
</dbReference>
<evidence type="ECO:0000313" key="11">
    <source>
        <dbReference type="Proteomes" id="UP000035860"/>
    </source>
</evidence>
<evidence type="ECO:0000256" key="3">
    <source>
        <dbReference type="ARBA" id="ARBA00022603"/>
    </source>
</evidence>
<keyword evidence="4 7" id="KW-0808">Transferase</keyword>
<evidence type="ECO:0000313" key="10">
    <source>
        <dbReference type="EMBL" id="KDN25885.1"/>
    </source>
</evidence>
<accession>A0A066UFM2</accession>
<comment type="catalytic activity">
    <reaction evidence="7">
        <text>adenosine(1518)/adenosine(1519) in 16S rRNA + 4 S-adenosyl-L-methionine = N(6)-dimethyladenosine(1518)/N(6)-dimethyladenosine(1519) in 16S rRNA + 4 S-adenosyl-L-homocysteine + 4 H(+)</text>
        <dbReference type="Rhea" id="RHEA:19609"/>
        <dbReference type="Rhea" id="RHEA-COMP:10232"/>
        <dbReference type="Rhea" id="RHEA-COMP:10233"/>
        <dbReference type="ChEBI" id="CHEBI:15378"/>
        <dbReference type="ChEBI" id="CHEBI:57856"/>
        <dbReference type="ChEBI" id="CHEBI:59789"/>
        <dbReference type="ChEBI" id="CHEBI:74411"/>
        <dbReference type="ChEBI" id="CHEBI:74493"/>
        <dbReference type="EC" id="2.1.1.182"/>
    </reaction>
</comment>
<protein>
    <recommendedName>
        <fullName evidence="7">Ribosomal RNA small subunit methyltransferase A</fullName>
        <ecNumber evidence="7">2.1.1.182</ecNumber>
    </recommendedName>
    <alternativeName>
        <fullName evidence="7">16S rRNA (adenine(1518)-N(6)/adenine(1519)-N(6))-dimethyltransferase</fullName>
    </alternativeName>
    <alternativeName>
        <fullName evidence="7">16S rRNA dimethyladenosine transferase</fullName>
    </alternativeName>
    <alternativeName>
        <fullName evidence="7">16S rRNA dimethylase</fullName>
    </alternativeName>
    <alternativeName>
        <fullName evidence="7">S-adenosylmethionine-6-N', N'-adenosyl(rRNA) dimethyltransferase</fullName>
    </alternativeName>
</protein>
<keyword evidence="2 7" id="KW-0698">rRNA processing</keyword>
<comment type="caution">
    <text evidence="10">The sequence shown here is derived from an EMBL/GenBank/DDBJ whole genome shotgun (WGS) entry which is preliminary data.</text>
</comment>
<keyword evidence="6 7" id="KW-0694">RNA-binding</keyword>
<dbReference type="NCBIfam" id="TIGR00755">
    <property type="entry name" value="ksgA"/>
    <property type="match status" value="1"/>
</dbReference>
<dbReference type="SMART" id="SM00650">
    <property type="entry name" value="rADc"/>
    <property type="match status" value="1"/>
</dbReference>
<sequence length="282" mass="31782">MRHIPKTPQEARHAPRKRFGQNFLHDTSVIRQIVDSIRLSRGDNLLEIGPGLGALTEPLLSEVDGMTVVELDRDLASSLKINIGANSHEDFTIINDNAMHVDYRELAHKVGKGAFRVVGNLPYNISTPILFRLLEFSDVITDMHFMLQKEVVDRITAEPNTKAYGRLSVIMQYYCMADYLLTVPKGAFNPPPKVTSAVFRLTPFKQKPITAQDEALFATIVRETFNHRRKTLRAIFKTVSLLPKLQEQDFESVGIDPQARPESLSVADFVRLSDLAAQKQVN</sequence>
<feature type="binding site" evidence="7 8">
    <location>
        <position position="49"/>
    </location>
    <ligand>
        <name>S-adenosyl-L-methionine</name>
        <dbReference type="ChEBI" id="CHEBI:59789"/>
    </ligand>
</feature>
<dbReference type="InterPro" id="IPR020598">
    <property type="entry name" value="rRNA_Ade_methylase_Trfase_N"/>
</dbReference>
<dbReference type="RefSeq" id="WP_036362480.1">
    <property type="nucleotide sequence ID" value="NZ_AOMT01000005.1"/>
</dbReference>
<feature type="binding site" evidence="7 8">
    <location>
        <position position="70"/>
    </location>
    <ligand>
        <name>S-adenosyl-L-methionine</name>
        <dbReference type="ChEBI" id="CHEBI:59789"/>
    </ligand>
</feature>
<evidence type="ECO:0000259" key="9">
    <source>
        <dbReference type="SMART" id="SM00650"/>
    </source>
</evidence>
<evidence type="ECO:0000256" key="4">
    <source>
        <dbReference type="ARBA" id="ARBA00022679"/>
    </source>
</evidence>
<keyword evidence="3 7" id="KW-0489">Methyltransferase</keyword>
<dbReference type="PROSITE" id="PS01131">
    <property type="entry name" value="RRNA_A_DIMETH"/>
    <property type="match status" value="1"/>
</dbReference>
<evidence type="ECO:0000256" key="7">
    <source>
        <dbReference type="HAMAP-Rule" id="MF_00607"/>
    </source>
</evidence>
<evidence type="ECO:0000256" key="5">
    <source>
        <dbReference type="ARBA" id="ARBA00022691"/>
    </source>
</evidence>
<dbReference type="CDD" id="cd02440">
    <property type="entry name" value="AdoMet_MTases"/>
    <property type="match status" value="1"/>
</dbReference>
<dbReference type="Pfam" id="PF00398">
    <property type="entry name" value="RrnaAD"/>
    <property type="match status" value="1"/>
</dbReference>
<reference evidence="10 11" key="1">
    <citation type="journal article" date="2014" name="Genome Announc.">
        <title>Draft Genome Sequence of Moraxella bovoculi Strain 237T (ATCC BAA-1259T) Isolated from a Calf with Infectious Bovine Keratoconjunctivitis.</title>
        <authorList>
            <person name="Calcutt M.J."/>
            <person name="Foecking M.F."/>
            <person name="Martin N.T."/>
            <person name="Mhlanga-Mutangadura T."/>
            <person name="Reilly T.J."/>
        </authorList>
    </citation>
    <scope>NUCLEOTIDE SEQUENCE [LARGE SCALE GENOMIC DNA]</scope>
    <source>
        <strain evidence="10 11">237</strain>
    </source>
</reference>
<dbReference type="GO" id="GO:0005829">
    <property type="term" value="C:cytosol"/>
    <property type="evidence" value="ECO:0007669"/>
    <property type="project" value="TreeGrafter"/>
</dbReference>
<dbReference type="EMBL" id="AOMT01000005">
    <property type="protein sequence ID" value="KDN25885.1"/>
    <property type="molecule type" value="Genomic_DNA"/>
</dbReference>
<comment type="similarity">
    <text evidence="7">Belongs to the class I-like SAM-binding methyltransferase superfamily. rRNA adenine N(6)-methyltransferase family. RsmA subfamily.</text>
</comment>
<dbReference type="InterPro" id="IPR023165">
    <property type="entry name" value="rRNA_Ade_diMease-like_C"/>
</dbReference>
<gene>
    <name evidence="7 10" type="primary">ksgA</name>
    <name evidence="7" type="synonym">rsmA</name>
    <name evidence="10" type="ORF">MBO_01785</name>
</gene>
<dbReference type="HAMAP" id="MF_00607">
    <property type="entry name" value="16SrRNA_methyltr_A"/>
    <property type="match status" value="1"/>
</dbReference>
<organism evidence="10 11">
    <name type="scientific">Moraxella bovoculi 237</name>
    <dbReference type="NCBI Taxonomy" id="743974"/>
    <lineage>
        <taxon>Bacteria</taxon>
        <taxon>Pseudomonadati</taxon>
        <taxon>Pseudomonadota</taxon>
        <taxon>Gammaproteobacteria</taxon>
        <taxon>Moraxellales</taxon>
        <taxon>Moraxellaceae</taxon>
        <taxon>Moraxella</taxon>
    </lineage>
</organism>
<feature type="binding site" evidence="7 8">
    <location>
        <position position="22"/>
    </location>
    <ligand>
        <name>S-adenosyl-L-methionine</name>
        <dbReference type="ChEBI" id="CHEBI:59789"/>
    </ligand>
</feature>
<evidence type="ECO:0000256" key="8">
    <source>
        <dbReference type="PROSITE-ProRule" id="PRU01026"/>
    </source>
</evidence>
<feature type="domain" description="Ribosomal RNA adenine methylase transferase N-terminal" evidence="9">
    <location>
        <begin position="29"/>
        <end position="205"/>
    </location>
</feature>
<feature type="binding site" evidence="7 8">
    <location>
        <position position="24"/>
    </location>
    <ligand>
        <name>S-adenosyl-L-methionine</name>
        <dbReference type="ChEBI" id="CHEBI:59789"/>
    </ligand>
</feature>
<dbReference type="Gene3D" id="3.40.50.150">
    <property type="entry name" value="Vaccinia Virus protein VP39"/>
    <property type="match status" value="1"/>
</dbReference>
<dbReference type="OrthoDB" id="9814755at2"/>
<dbReference type="GO" id="GO:0003723">
    <property type="term" value="F:RNA binding"/>
    <property type="evidence" value="ECO:0007669"/>
    <property type="project" value="UniProtKB-UniRule"/>
</dbReference>
<keyword evidence="11" id="KW-1185">Reference proteome</keyword>
<dbReference type="Gene3D" id="1.10.8.100">
    <property type="entry name" value="Ribosomal RNA adenine dimethylase-like, domain 2"/>
    <property type="match status" value="1"/>
</dbReference>
<dbReference type="AlphaFoldDB" id="A0A066UFM2"/>
<comment type="subcellular location">
    <subcellularLocation>
        <location evidence="7">Cytoplasm</location>
    </subcellularLocation>
</comment>
<evidence type="ECO:0000256" key="6">
    <source>
        <dbReference type="ARBA" id="ARBA00022884"/>
    </source>
</evidence>
<evidence type="ECO:0000256" key="2">
    <source>
        <dbReference type="ARBA" id="ARBA00022552"/>
    </source>
</evidence>
<dbReference type="PANTHER" id="PTHR11727:SF7">
    <property type="entry name" value="DIMETHYLADENOSINE TRANSFERASE-RELATED"/>
    <property type="match status" value="1"/>
</dbReference>
<dbReference type="PANTHER" id="PTHR11727">
    <property type="entry name" value="DIMETHYLADENOSINE TRANSFERASE"/>
    <property type="match status" value="1"/>
</dbReference>
<dbReference type="InterPro" id="IPR011530">
    <property type="entry name" value="rRNA_adenine_dimethylase"/>
</dbReference>
<dbReference type="FunFam" id="1.10.8.100:FF:000001">
    <property type="entry name" value="Ribosomal RNA small subunit methyltransferase A"/>
    <property type="match status" value="1"/>
</dbReference>
<dbReference type="GO" id="GO:0052908">
    <property type="term" value="F:16S rRNA (adenine(1518)-N(6)/adenine(1519)-N(6))-dimethyltransferase activity"/>
    <property type="evidence" value="ECO:0007669"/>
    <property type="project" value="UniProtKB-EC"/>
</dbReference>
<dbReference type="eggNOG" id="COG0030">
    <property type="taxonomic scope" value="Bacteria"/>
</dbReference>
<comment type="caution">
    <text evidence="7 8">Lacks conserved residue(s) required for the propagation of feature annotation.</text>
</comment>
<evidence type="ECO:0000256" key="1">
    <source>
        <dbReference type="ARBA" id="ARBA00022490"/>
    </source>
</evidence>
<name>A0A066UFM2_9GAMM</name>
<dbReference type="SUPFAM" id="SSF53335">
    <property type="entry name" value="S-adenosyl-L-methionine-dependent methyltransferases"/>
    <property type="match status" value="1"/>
</dbReference>
<dbReference type="InterPro" id="IPR001737">
    <property type="entry name" value="KsgA/Erm"/>
</dbReference>
<dbReference type="FunFam" id="3.40.50.150:FF:000023">
    <property type="entry name" value="Ribosomal RNA small subunit methyltransferase A"/>
    <property type="match status" value="1"/>
</dbReference>